<keyword evidence="4" id="KW-0904">Protein phosphatase</keyword>
<dbReference type="EMBL" id="JBICBT010000207">
    <property type="protein sequence ID" value="KAL3120832.1"/>
    <property type="molecule type" value="Genomic_DNA"/>
</dbReference>
<evidence type="ECO:0000313" key="8">
    <source>
        <dbReference type="Proteomes" id="UP001620626"/>
    </source>
</evidence>
<feature type="region of interest" description="Disordered" evidence="5">
    <location>
        <begin position="306"/>
        <end position="325"/>
    </location>
</feature>
<dbReference type="SUPFAM" id="SSF52799">
    <property type="entry name" value="(Phosphotyrosine protein) phosphatases II"/>
    <property type="match status" value="1"/>
</dbReference>
<gene>
    <name evidence="7" type="ORF">niasHT_008124</name>
</gene>
<evidence type="ECO:0000256" key="2">
    <source>
        <dbReference type="ARBA" id="ARBA00013064"/>
    </source>
</evidence>
<comment type="caution">
    <text evidence="7">The sequence shown here is derived from an EMBL/GenBank/DDBJ whole genome shotgun (WGS) entry which is preliminary data.</text>
</comment>
<dbReference type="EC" id="3.1.3.48" evidence="2"/>
<evidence type="ECO:0000256" key="3">
    <source>
        <dbReference type="ARBA" id="ARBA00022801"/>
    </source>
</evidence>
<dbReference type="AlphaFoldDB" id="A0ABD2LZZ4"/>
<organism evidence="7 8">
    <name type="scientific">Heterodera trifolii</name>
    <dbReference type="NCBI Taxonomy" id="157864"/>
    <lineage>
        <taxon>Eukaryota</taxon>
        <taxon>Metazoa</taxon>
        <taxon>Ecdysozoa</taxon>
        <taxon>Nematoda</taxon>
        <taxon>Chromadorea</taxon>
        <taxon>Rhabditida</taxon>
        <taxon>Tylenchina</taxon>
        <taxon>Tylenchomorpha</taxon>
        <taxon>Tylenchoidea</taxon>
        <taxon>Heteroderidae</taxon>
        <taxon>Heteroderinae</taxon>
        <taxon>Heterodera</taxon>
    </lineage>
</organism>
<name>A0ABD2LZZ4_9BILA</name>
<accession>A0ABD2LZZ4</accession>
<dbReference type="PANTHER" id="PTHR10159">
    <property type="entry name" value="DUAL SPECIFICITY PROTEIN PHOSPHATASE"/>
    <property type="match status" value="1"/>
</dbReference>
<keyword evidence="8" id="KW-1185">Reference proteome</keyword>
<evidence type="ECO:0000313" key="7">
    <source>
        <dbReference type="EMBL" id="KAL3120832.1"/>
    </source>
</evidence>
<reference evidence="7 8" key="1">
    <citation type="submission" date="2024-10" db="EMBL/GenBank/DDBJ databases">
        <authorList>
            <person name="Kim D."/>
        </authorList>
    </citation>
    <scope>NUCLEOTIDE SEQUENCE [LARGE SCALE GENOMIC DNA]</scope>
    <source>
        <strain evidence="7">BH-2024</strain>
    </source>
</reference>
<sequence>MPTTDGLCRRTKWPGGGRGMNCFTSRLNKFNLLPPFPPPTPRHWPIVRFNCRRRRVITFQREGEVSALFACGLCLLLAQMPRQFVGTERPFEFWHHFSSPELTQPTNTFSQMRTNGSKGDDHQQQRMVLSRHLAGEGTANRPNVGTSTDWLSITYPMGNLSSSLRRSMPSVNSSADGTGAGAEHLVQRVGTARHSSFSTEDGAAMYQKEQQQNSVDIADSETKRSISSHSLSPSGSTILNNNSSIGELSSRRLTVDARAYDFDGAASVVDTRQIKVFLKKREDSITTIGSEMSDTLSVGKGPGPISGAGGAQSGAIPPAPPQLIHGHHTVALPRIPSRNVFRAPPSSNMRSFSAQSSSVSSSLDSAKEEWLISNFDHANPSQRVMVLPRPASLHNDDYEEETAKTPVPFSTLSSPVPSLSLSAWHSVSDLTPSARTMVPEKDQANDAAGSRRGSTPSRENGTGGAEKVKHSPPPRPPKRPQSQAGHRKSNYLGELVWQVDETVFCGGVEAVQNRNLLCRLNIEYIVDLSGQEDDPLQLNSRPRSEFPCLCSRRTAHSRMTMAMTLRDDSQQQLLAKETRPSTAETKTQLAEREQIIRYFETLIDLIRKARISQKKVLIHSLRGRNRGPAFVAAYLMHCNRITRVQAINRITKLRALMRWQFILGIRAESSRLDSQSLNRMFAVKRNAWN</sequence>
<dbReference type="Gene3D" id="3.90.190.10">
    <property type="entry name" value="Protein tyrosine phosphatase superfamily"/>
    <property type="match status" value="1"/>
</dbReference>
<evidence type="ECO:0000256" key="4">
    <source>
        <dbReference type="ARBA" id="ARBA00022912"/>
    </source>
</evidence>
<feature type="region of interest" description="Disordered" evidence="5">
    <location>
        <begin position="432"/>
        <end position="487"/>
    </location>
</feature>
<dbReference type="InterPro" id="IPR000340">
    <property type="entry name" value="Dual-sp_phosphatase_cat-dom"/>
</dbReference>
<evidence type="ECO:0000259" key="6">
    <source>
        <dbReference type="Pfam" id="PF00782"/>
    </source>
</evidence>
<keyword evidence="3" id="KW-0378">Hydrolase</keyword>
<proteinExistence type="inferred from homology"/>
<dbReference type="PANTHER" id="PTHR10159:SF529">
    <property type="entry name" value="TYROSINE-PROTEIN PHOSPHATASE DOMAIN-CONTAINING PROTEIN"/>
    <property type="match status" value="1"/>
</dbReference>
<feature type="region of interest" description="Disordered" evidence="5">
    <location>
        <begin position="208"/>
        <end position="243"/>
    </location>
</feature>
<dbReference type="GO" id="GO:0004725">
    <property type="term" value="F:protein tyrosine phosphatase activity"/>
    <property type="evidence" value="ECO:0007669"/>
    <property type="project" value="UniProtKB-EC"/>
</dbReference>
<dbReference type="Pfam" id="PF00782">
    <property type="entry name" value="DSPc"/>
    <property type="match status" value="1"/>
</dbReference>
<feature type="compositionally biased region" description="Low complexity" evidence="5">
    <location>
        <begin position="225"/>
        <end position="236"/>
    </location>
</feature>
<comment type="similarity">
    <text evidence="1">Belongs to the protein-tyrosine phosphatase family. Non-receptor class dual specificity subfamily.</text>
</comment>
<dbReference type="Proteomes" id="UP001620626">
    <property type="component" value="Unassembled WGS sequence"/>
</dbReference>
<dbReference type="CDD" id="cd14498">
    <property type="entry name" value="DSP"/>
    <property type="match status" value="1"/>
</dbReference>
<evidence type="ECO:0000256" key="5">
    <source>
        <dbReference type="SAM" id="MobiDB-lite"/>
    </source>
</evidence>
<protein>
    <recommendedName>
        <fullName evidence="2">protein-tyrosine-phosphatase</fullName>
        <ecNumber evidence="2">3.1.3.48</ecNumber>
    </recommendedName>
</protein>
<feature type="domain" description="Dual specificity phosphatase catalytic" evidence="6">
    <location>
        <begin position="582"/>
        <end position="655"/>
    </location>
</feature>
<evidence type="ECO:0000256" key="1">
    <source>
        <dbReference type="ARBA" id="ARBA00008601"/>
    </source>
</evidence>
<dbReference type="InterPro" id="IPR029021">
    <property type="entry name" value="Prot-tyrosine_phosphatase-like"/>
</dbReference>